<keyword evidence="2" id="KW-1185">Reference proteome</keyword>
<evidence type="ECO:0000313" key="2">
    <source>
        <dbReference type="Proteomes" id="UP001054945"/>
    </source>
</evidence>
<proteinExistence type="predicted"/>
<dbReference type="AlphaFoldDB" id="A0AAV4XHM2"/>
<comment type="caution">
    <text evidence="1">The sequence shown here is derived from an EMBL/GenBank/DDBJ whole genome shotgun (WGS) entry which is preliminary data.</text>
</comment>
<gene>
    <name evidence="1" type="ORF">CEXT_512571</name>
</gene>
<sequence length="111" mass="13015">MATGQFFVKNRIDEMRSYSLPSPWGYILGEENPADLPNSDCKATHLLKTIWWEVSEKIVRLIGWILRFKKNCLRPKEINKRELTAKEYQEAEHRVIKMVQKSLSPQKKTPG</sequence>
<dbReference type="EMBL" id="BPLR01017812">
    <property type="protein sequence ID" value="GIY94671.1"/>
    <property type="molecule type" value="Genomic_DNA"/>
</dbReference>
<protein>
    <submittedName>
        <fullName evidence="1">Uncharacterized protein</fullName>
    </submittedName>
</protein>
<dbReference type="Proteomes" id="UP001054945">
    <property type="component" value="Unassembled WGS sequence"/>
</dbReference>
<evidence type="ECO:0000313" key="1">
    <source>
        <dbReference type="EMBL" id="GIY94671.1"/>
    </source>
</evidence>
<organism evidence="1 2">
    <name type="scientific">Caerostris extrusa</name>
    <name type="common">Bark spider</name>
    <name type="synonym">Caerostris bankana</name>
    <dbReference type="NCBI Taxonomy" id="172846"/>
    <lineage>
        <taxon>Eukaryota</taxon>
        <taxon>Metazoa</taxon>
        <taxon>Ecdysozoa</taxon>
        <taxon>Arthropoda</taxon>
        <taxon>Chelicerata</taxon>
        <taxon>Arachnida</taxon>
        <taxon>Araneae</taxon>
        <taxon>Araneomorphae</taxon>
        <taxon>Entelegynae</taxon>
        <taxon>Araneoidea</taxon>
        <taxon>Araneidae</taxon>
        <taxon>Caerostris</taxon>
    </lineage>
</organism>
<name>A0AAV4XHM2_CAEEX</name>
<accession>A0AAV4XHM2</accession>
<reference evidence="1 2" key="1">
    <citation type="submission" date="2021-06" db="EMBL/GenBank/DDBJ databases">
        <title>Caerostris extrusa draft genome.</title>
        <authorList>
            <person name="Kono N."/>
            <person name="Arakawa K."/>
        </authorList>
    </citation>
    <scope>NUCLEOTIDE SEQUENCE [LARGE SCALE GENOMIC DNA]</scope>
</reference>